<dbReference type="InterPro" id="IPR001328">
    <property type="entry name" value="Pept_tRNA_hydro"/>
</dbReference>
<evidence type="ECO:0000256" key="2">
    <source>
        <dbReference type="ARBA" id="ARBA00022555"/>
    </source>
</evidence>
<dbReference type="Pfam" id="PF01195">
    <property type="entry name" value="Pept_tRNA_hydro"/>
    <property type="match status" value="1"/>
</dbReference>
<dbReference type="NCBIfam" id="TIGR00447">
    <property type="entry name" value="pth"/>
    <property type="match status" value="1"/>
</dbReference>
<comment type="catalytic activity">
    <reaction evidence="7">
        <text>an N-acyl-L-alpha-aminoacyl-tRNA + H2O = an N-acyl-L-amino acid + a tRNA + H(+)</text>
        <dbReference type="Rhea" id="RHEA:54448"/>
        <dbReference type="Rhea" id="RHEA-COMP:10123"/>
        <dbReference type="Rhea" id="RHEA-COMP:13883"/>
        <dbReference type="ChEBI" id="CHEBI:15377"/>
        <dbReference type="ChEBI" id="CHEBI:15378"/>
        <dbReference type="ChEBI" id="CHEBI:59874"/>
        <dbReference type="ChEBI" id="CHEBI:78442"/>
        <dbReference type="ChEBI" id="CHEBI:138191"/>
        <dbReference type="EC" id="3.1.1.29"/>
    </reaction>
</comment>
<dbReference type="Proteomes" id="UP000007484">
    <property type="component" value="Chromosome"/>
</dbReference>
<dbReference type="InterPro" id="IPR018171">
    <property type="entry name" value="Pept_tRNA_hydro_CS"/>
</dbReference>
<dbReference type="KEGG" id="mss:MSU_0323"/>
<evidence type="ECO:0000256" key="4">
    <source>
        <dbReference type="ARBA" id="ARBA00022884"/>
    </source>
</evidence>
<keyword evidence="2" id="KW-0820">tRNA-binding</keyword>
<evidence type="ECO:0000256" key="1">
    <source>
        <dbReference type="ARBA" id="ARBA00013260"/>
    </source>
</evidence>
<evidence type="ECO:0000313" key="10">
    <source>
        <dbReference type="Proteomes" id="UP000007484"/>
    </source>
</evidence>
<dbReference type="EMBL" id="CP002525">
    <property type="protein sequence ID" value="ADX97865.1"/>
    <property type="molecule type" value="Genomic_DNA"/>
</dbReference>
<evidence type="ECO:0000256" key="5">
    <source>
        <dbReference type="ARBA" id="ARBA00038063"/>
    </source>
</evidence>
<comment type="similarity">
    <text evidence="5 8">Belongs to the PTH family.</text>
</comment>
<gene>
    <name evidence="9" type="primary">pth</name>
    <name evidence="9" type="ordered locus">MSU_0323</name>
</gene>
<dbReference type="PROSITE" id="PS01195">
    <property type="entry name" value="PEPT_TRNA_HYDROL_1"/>
    <property type="match status" value="1"/>
</dbReference>
<dbReference type="InterPro" id="IPR036416">
    <property type="entry name" value="Pept_tRNA_hydro_sf"/>
</dbReference>
<dbReference type="GO" id="GO:0004045">
    <property type="term" value="F:peptidyl-tRNA hydrolase activity"/>
    <property type="evidence" value="ECO:0007669"/>
    <property type="project" value="UniProtKB-EC"/>
</dbReference>
<keyword evidence="3 7" id="KW-0378">Hydrolase</keyword>
<evidence type="ECO:0000256" key="3">
    <source>
        <dbReference type="ARBA" id="ARBA00022801"/>
    </source>
</evidence>
<dbReference type="Gene3D" id="3.40.50.1470">
    <property type="entry name" value="Peptidyl-tRNA hydrolase"/>
    <property type="match status" value="1"/>
</dbReference>
<dbReference type="STRING" id="768700.MSU_0323"/>
<reference evidence="9 10" key="1">
    <citation type="journal article" date="2011" name="J. Bacteriol.">
        <title>Complete genome sequences of two hemotropic Mycoplasmas, Mycoplasma haemofelis strain Ohio2 and Mycoplasma suis strain Illinois.</title>
        <authorList>
            <person name="Messick J.B."/>
            <person name="Santos A.P."/>
            <person name="Guimaraes A.M."/>
        </authorList>
    </citation>
    <scope>NUCLEOTIDE SEQUENCE [LARGE SCALE GENOMIC DNA]</scope>
    <source>
        <strain evidence="9 10">Illinois</strain>
    </source>
</reference>
<keyword evidence="4" id="KW-0694">RNA-binding</keyword>
<dbReference type="PANTHER" id="PTHR17224">
    <property type="entry name" value="PEPTIDYL-TRNA HYDROLASE"/>
    <property type="match status" value="1"/>
</dbReference>
<dbReference type="PANTHER" id="PTHR17224:SF1">
    <property type="entry name" value="PEPTIDYL-TRNA HYDROLASE"/>
    <property type="match status" value="1"/>
</dbReference>
<organism evidence="9 10">
    <name type="scientific">Mycoplasma suis (strain Illinois)</name>
    <dbReference type="NCBI Taxonomy" id="768700"/>
    <lineage>
        <taxon>Bacteria</taxon>
        <taxon>Bacillati</taxon>
        <taxon>Mycoplasmatota</taxon>
        <taxon>Mollicutes</taxon>
        <taxon>Mycoplasmataceae</taxon>
        <taxon>Mycoplasma</taxon>
    </lineage>
</organism>
<dbReference type="EC" id="3.1.1.29" evidence="1 7"/>
<evidence type="ECO:0000313" key="9">
    <source>
        <dbReference type="EMBL" id="ADX97865.1"/>
    </source>
</evidence>
<protein>
    <recommendedName>
        <fullName evidence="6 7">Peptidyl-tRNA hydrolase</fullName>
        <ecNumber evidence="1 7">3.1.1.29</ecNumber>
    </recommendedName>
</protein>
<proteinExistence type="inferred from homology"/>
<accession>F0QQU5</accession>
<dbReference type="SUPFAM" id="SSF53178">
    <property type="entry name" value="Peptidyl-tRNA hydrolase-like"/>
    <property type="match status" value="1"/>
</dbReference>
<evidence type="ECO:0000256" key="6">
    <source>
        <dbReference type="ARBA" id="ARBA00050038"/>
    </source>
</evidence>
<sequence length="194" mass="22547">MSMKVIIALGNPGKEYENTRHNVGFHILDKFHSLHNCSPFENFLGSQISKGNFLNGNKFILCKPYEFMNNSGKTFIKLFHFLKLDINNVLLIYDELDVPLGSYTLTKRKEKKISHNGVRDLENFFPLDSILKIKVGIRPQSGKNLIIKDFVMDKFSPEEEKQISSLEKNFFSIIEKFISLNEKEIQNPINYIKR</sequence>
<dbReference type="HOGENOM" id="CLU_062456_3_1_14"/>
<name>F0QQU5_MYCSL</name>
<keyword evidence="10" id="KW-1185">Reference proteome</keyword>
<dbReference type="AlphaFoldDB" id="F0QQU5"/>
<evidence type="ECO:0000256" key="7">
    <source>
        <dbReference type="RuleBase" id="RU000673"/>
    </source>
</evidence>
<dbReference type="GO" id="GO:0000049">
    <property type="term" value="F:tRNA binding"/>
    <property type="evidence" value="ECO:0007669"/>
    <property type="project" value="UniProtKB-KW"/>
</dbReference>
<evidence type="ECO:0000256" key="8">
    <source>
        <dbReference type="RuleBase" id="RU004320"/>
    </source>
</evidence>